<comment type="subcellular location">
    <subcellularLocation>
        <location evidence="1">Membrane</location>
        <topology evidence="1">Multi-pass membrane protein</topology>
    </subcellularLocation>
</comment>
<dbReference type="AlphaFoldDB" id="A0AAF0DMT2"/>
<feature type="transmembrane region" description="Helical" evidence="7">
    <location>
        <begin position="64"/>
        <end position="81"/>
    </location>
</feature>
<organism evidence="8 9">
    <name type="scientific">Emydomyces testavorans</name>
    <dbReference type="NCBI Taxonomy" id="2070801"/>
    <lineage>
        <taxon>Eukaryota</taxon>
        <taxon>Fungi</taxon>
        <taxon>Dikarya</taxon>
        <taxon>Ascomycota</taxon>
        <taxon>Pezizomycotina</taxon>
        <taxon>Eurotiomycetes</taxon>
        <taxon>Eurotiomycetidae</taxon>
        <taxon>Onygenales</taxon>
        <taxon>Nannizziopsiaceae</taxon>
        <taxon>Emydomyces</taxon>
    </lineage>
</organism>
<dbReference type="GO" id="GO:0015174">
    <property type="term" value="F:basic amino acid transmembrane transporter activity"/>
    <property type="evidence" value="ECO:0007669"/>
    <property type="project" value="TreeGrafter"/>
</dbReference>
<evidence type="ECO:0000256" key="4">
    <source>
        <dbReference type="ARBA" id="ARBA00023136"/>
    </source>
</evidence>
<dbReference type="FunFam" id="1.20.1280.290:FF:000009">
    <property type="entry name" value="PQ loop repeat family protein"/>
    <property type="match status" value="1"/>
</dbReference>
<dbReference type="GO" id="GO:0000329">
    <property type="term" value="C:fungal-type vacuole membrane"/>
    <property type="evidence" value="ECO:0007669"/>
    <property type="project" value="TreeGrafter"/>
</dbReference>
<evidence type="ECO:0000256" key="7">
    <source>
        <dbReference type="SAM" id="Phobius"/>
    </source>
</evidence>
<dbReference type="InterPro" id="IPR051415">
    <property type="entry name" value="LAAT-1"/>
</dbReference>
<dbReference type="Proteomes" id="UP001219355">
    <property type="component" value="Chromosome 5"/>
</dbReference>
<dbReference type="Gene3D" id="1.20.1280.290">
    <property type="match status" value="2"/>
</dbReference>
<dbReference type="GO" id="GO:0034488">
    <property type="term" value="P:basic amino acid transmembrane export from vacuole"/>
    <property type="evidence" value="ECO:0007669"/>
    <property type="project" value="TreeGrafter"/>
</dbReference>
<accession>A0AAF0DMT2</accession>
<feature type="transmembrane region" description="Helical" evidence="7">
    <location>
        <begin position="101"/>
        <end position="124"/>
    </location>
</feature>
<comment type="catalytic activity">
    <reaction evidence="6">
        <text>L-histidine(out) + L-arginine(in) = L-histidine(in) + L-arginine(out)</text>
        <dbReference type="Rhea" id="RHEA:71063"/>
        <dbReference type="ChEBI" id="CHEBI:32682"/>
        <dbReference type="ChEBI" id="CHEBI:57595"/>
    </reaction>
</comment>
<proteinExistence type="inferred from homology"/>
<feature type="transmembrane region" description="Helical" evidence="7">
    <location>
        <begin position="349"/>
        <end position="372"/>
    </location>
</feature>
<feature type="transmembrane region" description="Helical" evidence="7">
    <location>
        <begin position="31"/>
        <end position="57"/>
    </location>
</feature>
<dbReference type="EMBL" id="CP120631">
    <property type="protein sequence ID" value="WEW61710.1"/>
    <property type="molecule type" value="Genomic_DNA"/>
</dbReference>
<dbReference type="SMART" id="SM00679">
    <property type="entry name" value="CTNS"/>
    <property type="match status" value="2"/>
</dbReference>
<keyword evidence="3 7" id="KW-1133">Transmembrane helix</keyword>
<evidence type="ECO:0000256" key="2">
    <source>
        <dbReference type="ARBA" id="ARBA00022692"/>
    </source>
</evidence>
<comment type="similarity">
    <text evidence="5">Belongs to the laat-1 family.</text>
</comment>
<evidence type="ECO:0000256" key="1">
    <source>
        <dbReference type="ARBA" id="ARBA00004141"/>
    </source>
</evidence>
<feature type="transmembrane region" description="Helical" evidence="7">
    <location>
        <begin position="293"/>
        <end position="311"/>
    </location>
</feature>
<dbReference type="InterPro" id="IPR006603">
    <property type="entry name" value="PQ-loop_rpt"/>
</dbReference>
<dbReference type="Pfam" id="PF04193">
    <property type="entry name" value="PQ-loop"/>
    <property type="match status" value="2"/>
</dbReference>
<keyword evidence="2 7" id="KW-0812">Transmembrane</keyword>
<protein>
    <recommendedName>
        <fullName evidence="10">PQ loop repeat protein</fullName>
    </recommendedName>
</protein>
<evidence type="ECO:0000313" key="9">
    <source>
        <dbReference type="Proteomes" id="UP001219355"/>
    </source>
</evidence>
<evidence type="ECO:0008006" key="10">
    <source>
        <dbReference type="Google" id="ProtNLM"/>
    </source>
</evidence>
<name>A0AAF0DMT2_9EURO</name>
<keyword evidence="9" id="KW-1185">Reference proteome</keyword>
<evidence type="ECO:0000256" key="6">
    <source>
        <dbReference type="ARBA" id="ARBA00050768"/>
    </source>
</evidence>
<gene>
    <name evidence="8" type="ORF">PRK78_007204</name>
</gene>
<dbReference type="PANTHER" id="PTHR16201">
    <property type="entry name" value="SEVEN TRANSMEMBRANE PROTEIN 1-RELATED"/>
    <property type="match status" value="1"/>
</dbReference>
<dbReference type="PANTHER" id="PTHR16201:SF34">
    <property type="entry name" value="LYSOSOMAL AMINO ACID TRANSPORTER 1"/>
    <property type="match status" value="1"/>
</dbReference>
<keyword evidence="4 7" id="KW-0472">Membrane</keyword>
<evidence type="ECO:0000313" key="8">
    <source>
        <dbReference type="EMBL" id="WEW61710.1"/>
    </source>
</evidence>
<evidence type="ECO:0000256" key="3">
    <source>
        <dbReference type="ARBA" id="ARBA00022989"/>
    </source>
</evidence>
<sequence length="439" mass="48451">MPSSWVPYPSIAALPEHCEPSTPLLATISSVLHICLPTPLALLSSTLGVLSIVSWLFAQLPQIYKNYSISSTAGFSPWFLVEWCLGDSGNLIGSVLTDQAGWQITIAAYYVLVDIVLVFQYYWYTYLKGWQFPRFSYIRAREDDENGDSWQGVLPDEASSCCQLAPASTVSPLEVKAAPTRTDQRFDLFRSNSPFQNEKRNSPTRTLHRTGVSANSSVPFTSPRTVIMITMLCAVLCNAASIPDAAPPITPYPPSNSSNAKEVAGRIASWTSTVMYLASRLPQIFKNHRRKSTAGLSPLLFFAAFCGNFFYSTSLLSNPNAWFDFPPYGGGGWAGPEGSDRWDWIGRAIPFWLGAAGVLLLDATVGLQFMMYAEKHEELVVKVREEGKGRSRWMKVTGWMRGWIPSTSPDRDAAAVAAVVAAENQALLTAWRRDRYGGV</sequence>
<reference evidence="8" key="1">
    <citation type="submission" date="2023-03" db="EMBL/GenBank/DDBJ databases">
        <title>Emydomyces testavorans Genome Sequence.</title>
        <authorList>
            <person name="Hoyer L."/>
        </authorList>
    </citation>
    <scope>NUCLEOTIDE SEQUENCE</scope>
    <source>
        <strain evidence="8">16-2883</strain>
    </source>
</reference>
<evidence type="ECO:0000256" key="5">
    <source>
        <dbReference type="ARBA" id="ARBA00038039"/>
    </source>
</evidence>